<proteinExistence type="predicted"/>
<dbReference type="Proteomes" id="UP001209570">
    <property type="component" value="Unassembled WGS sequence"/>
</dbReference>
<dbReference type="GO" id="GO:0042393">
    <property type="term" value="F:histone binding"/>
    <property type="evidence" value="ECO:0007669"/>
    <property type="project" value="TreeGrafter"/>
</dbReference>
<keyword evidence="5" id="KW-0131">Cell cycle</keyword>
<comment type="subcellular location">
    <subcellularLocation>
        <location evidence="1">Nucleus</location>
    </subcellularLocation>
</comment>
<dbReference type="SUPFAM" id="SSF48371">
    <property type="entry name" value="ARM repeat"/>
    <property type="match status" value="1"/>
</dbReference>
<evidence type="ECO:0000256" key="1">
    <source>
        <dbReference type="ARBA" id="ARBA00004123"/>
    </source>
</evidence>
<dbReference type="InterPro" id="IPR026971">
    <property type="entry name" value="CND1/NCAPD3"/>
</dbReference>
<feature type="region of interest" description="Disordered" evidence="6">
    <location>
        <begin position="196"/>
        <end position="225"/>
    </location>
</feature>
<keyword evidence="3" id="KW-0498">Mitosis</keyword>
<feature type="region of interest" description="Disordered" evidence="6">
    <location>
        <begin position="503"/>
        <end position="527"/>
    </location>
</feature>
<keyword evidence="4" id="KW-0539">Nucleus</keyword>
<name>A0AAD5Q4D1_PYTIN</name>
<accession>A0AAD5Q4D1</accession>
<dbReference type="PANTHER" id="PTHR14222:SF1">
    <property type="entry name" value="CONDENSIN-2 COMPLEX SUBUNIT D3"/>
    <property type="match status" value="1"/>
</dbReference>
<keyword evidence="9" id="KW-1185">Reference proteome</keyword>
<organism evidence="8 9">
    <name type="scientific">Pythium insidiosum</name>
    <name type="common">Pythiosis disease agent</name>
    <dbReference type="NCBI Taxonomy" id="114742"/>
    <lineage>
        <taxon>Eukaryota</taxon>
        <taxon>Sar</taxon>
        <taxon>Stramenopiles</taxon>
        <taxon>Oomycota</taxon>
        <taxon>Peronosporomycetes</taxon>
        <taxon>Pythiales</taxon>
        <taxon>Pythiaceae</taxon>
        <taxon>Pythium</taxon>
    </lineage>
</organism>
<evidence type="ECO:0000313" key="8">
    <source>
        <dbReference type="EMBL" id="KAJ0396041.1"/>
    </source>
</evidence>
<dbReference type="GO" id="GO:0000779">
    <property type="term" value="C:condensed chromosome, centromeric region"/>
    <property type="evidence" value="ECO:0007669"/>
    <property type="project" value="TreeGrafter"/>
</dbReference>
<feature type="domain" description="Condensin complex subunit 1 C-terminal" evidence="7">
    <location>
        <begin position="319"/>
        <end position="463"/>
    </location>
</feature>
<evidence type="ECO:0000256" key="5">
    <source>
        <dbReference type="ARBA" id="ARBA00023306"/>
    </source>
</evidence>
<evidence type="ECO:0000256" key="2">
    <source>
        <dbReference type="ARBA" id="ARBA00022618"/>
    </source>
</evidence>
<protein>
    <recommendedName>
        <fullName evidence="7">Condensin complex subunit 1 C-terminal domain-containing protein</fullName>
    </recommendedName>
</protein>
<dbReference type="InterPro" id="IPR032682">
    <property type="entry name" value="Cnd1_C"/>
</dbReference>
<dbReference type="PANTHER" id="PTHR14222">
    <property type="entry name" value="CONDENSIN"/>
    <property type="match status" value="1"/>
</dbReference>
<dbReference type="GO" id="GO:0005634">
    <property type="term" value="C:nucleus"/>
    <property type="evidence" value="ECO:0007669"/>
    <property type="project" value="UniProtKB-SubCell"/>
</dbReference>
<sequence length="603" mass="67449">MATALEKDLVRTLQALSLQDLPEASIKAVFDTGGTALRRLQEDDVDVSLDQLVALDRVFLKYLKQFLAHVSDDDDAMAASTDGSPLWGFLAAEEVNTSIMGEEAERAHPFAAYRALFTLLHSMIAIGEGYAQLGAEEKIHALMKAVIAAKVYLTWLQLPGGAAYGLFMPFVYRQVLDVAKKWVDLAVSPVSFSVTPASQRDQTPRKKASMRKGQAGRRGEDDQESYAGLQRRLDKFGAELIDSFASFLRFFPLSSSRESIVPTVEMVEAIAIEMRSGVKFHKLAVEIIGTVLVQKQLITIGEISLLEFIKDDDKAHVYISTIALSFMDSSPLIRRNALLLFSQLLLQDYIKWRESLLRFFLRAVVDEDEELSGLARHTLCGPLLQKSPHLFTNKFIEMIFVFNRYEGKVNLSEPFEREGIEEISLPGSNQYPKRSQLYKFLLQNMTDEQKLQISMKLCTEILEEVTDGKLKLSDNPSQITDFGTEAVLKDTFAILCSPDIKLSTSRENEGDDADPDEAGDAGDGPSVASQLAAAKGKLLSKMSKKNFLENIVPVLIGLKHKLESKRSPLMRYLLHYIRELFKLYGQEVRDILSADPQMAMEPT</sequence>
<evidence type="ECO:0000256" key="3">
    <source>
        <dbReference type="ARBA" id="ARBA00022776"/>
    </source>
</evidence>
<comment type="caution">
    <text evidence="8">The sequence shown here is derived from an EMBL/GenBank/DDBJ whole genome shotgun (WGS) entry which is preliminary data.</text>
</comment>
<feature type="compositionally biased region" description="Acidic residues" evidence="6">
    <location>
        <begin position="509"/>
        <end position="520"/>
    </location>
</feature>
<dbReference type="GO" id="GO:0051301">
    <property type="term" value="P:cell division"/>
    <property type="evidence" value="ECO:0007669"/>
    <property type="project" value="UniProtKB-KW"/>
</dbReference>
<dbReference type="Pfam" id="PF12717">
    <property type="entry name" value="Cnd1"/>
    <property type="match status" value="1"/>
</dbReference>
<dbReference type="InterPro" id="IPR016024">
    <property type="entry name" value="ARM-type_fold"/>
</dbReference>
<evidence type="ECO:0000259" key="7">
    <source>
        <dbReference type="Pfam" id="PF12717"/>
    </source>
</evidence>
<evidence type="ECO:0000313" key="9">
    <source>
        <dbReference type="Proteomes" id="UP001209570"/>
    </source>
</evidence>
<dbReference type="EMBL" id="JAKCXM010000313">
    <property type="protein sequence ID" value="KAJ0396041.1"/>
    <property type="molecule type" value="Genomic_DNA"/>
</dbReference>
<evidence type="ECO:0000256" key="6">
    <source>
        <dbReference type="SAM" id="MobiDB-lite"/>
    </source>
</evidence>
<reference evidence="8" key="1">
    <citation type="submission" date="2021-12" db="EMBL/GenBank/DDBJ databases">
        <title>Prjna785345.</title>
        <authorList>
            <person name="Rujirawat T."/>
            <person name="Krajaejun T."/>
        </authorList>
    </citation>
    <scope>NUCLEOTIDE SEQUENCE</scope>
    <source>
        <strain evidence="8">Pi057C3</strain>
    </source>
</reference>
<dbReference type="AlphaFoldDB" id="A0AAD5Q4D1"/>
<dbReference type="GO" id="GO:0000796">
    <property type="term" value="C:condensin complex"/>
    <property type="evidence" value="ECO:0007669"/>
    <property type="project" value="TreeGrafter"/>
</dbReference>
<evidence type="ECO:0000256" key="4">
    <source>
        <dbReference type="ARBA" id="ARBA00023242"/>
    </source>
</evidence>
<gene>
    <name evidence="8" type="ORF">P43SY_008315</name>
</gene>
<dbReference type="GO" id="GO:0007076">
    <property type="term" value="P:mitotic chromosome condensation"/>
    <property type="evidence" value="ECO:0007669"/>
    <property type="project" value="InterPro"/>
</dbReference>
<keyword evidence="2" id="KW-0132">Cell division</keyword>
<dbReference type="GO" id="GO:0010032">
    <property type="term" value="P:meiotic chromosome condensation"/>
    <property type="evidence" value="ECO:0007669"/>
    <property type="project" value="TreeGrafter"/>
</dbReference>